<keyword evidence="3" id="KW-0822">Tryptophan biosynthesis</keyword>
<evidence type="ECO:0000313" key="6">
    <source>
        <dbReference type="EMBL" id="EIC31512.1"/>
    </source>
</evidence>
<dbReference type="SUPFAM" id="SSF52418">
    <property type="entry name" value="Nucleoside phosphorylase/phosphoribosyltransferase catalytic domain"/>
    <property type="match status" value="1"/>
</dbReference>
<dbReference type="STRING" id="686340.Metal_3872"/>
<dbReference type="EMBL" id="CM001475">
    <property type="protein sequence ID" value="EIC31512.1"/>
    <property type="molecule type" value="Genomic_DNA"/>
</dbReference>
<dbReference type="AlphaFoldDB" id="H8GJ05"/>
<sequence>MTFSHHLQTSSPEHPFAETIRILGKGKHGSRPLTQDEAYRAMRMILADEVLPIQLGAFLMLMRVKEETPEELAGFAQAARESFTVGDTQNLADLDWSTYAGKRRHLPWYLLSALLLAENGVKVLMHGAKGPATGRLYTEDMLDVLGLSPAHSIAEAKRQLAERSFSYLPLEHFCPKLHEIIELRPILGLRSPVHTLVRLLNPLDADYSIQGIFHPGYRPVHQLAAQLLKQPHAAVLKGEGGETERNPDMSCLVQSVHCGELFDEEWPALFAKRHVKPETLDPAQLVKVWRGEARDEFAEASVIGTCAVALKLLGKADTQEAAQQLAAIYWERRNKGKT</sequence>
<keyword evidence="2 6" id="KW-0808">Transferase</keyword>
<evidence type="ECO:0000259" key="4">
    <source>
        <dbReference type="Pfam" id="PF00591"/>
    </source>
</evidence>
<feature type="domain" description="Glycosyl transferase family 3" evidence="4">
    <location>
        <begin position="111"/>
        <end position="326"/>
    </location>
</feature>
<dbReference type="Pfam" id="PF02885">
    <property type="entry name" value="Glycos_trans_3N"/>
    <property type="match status" value="1"/>
</dbReference>
<dbReference type="PANTHER" id="PTHR43285">
    <property type="entry name" value="ANTHRANILATE PHOSPHORIBOSYLTRANSFERASE"/>
    <property type="match status" value="1"/>
</dbReference>
<gene>
    <name evidence="6" type="ORF">Metal_3872</name>
</gene>
<dbReference type="InterPro" id="IPR017459">
    <property type="entry name" value="Glycosyl_Trfase_fam3_N_dom"/>
</dbReference>
<dbReference type="GO" id="GO:0000162">
    <property type="term" value="P:L-tryptophan biosynthetic process"/>
    <property type="evidence" value="ECO:0007669"/>
    <property type="project" value="UniProtKB-KW"/>
</dbReference>
<organism evidence="6 7">
    <name type="scientific">Methylomicrobium album BG8</name>
    <dbReference type="NCBI Taxonomy" id="686340"/>
    <lineage>
        <taxon>Bacteria</taxon>
        <taxon>Pseudomonadati</taxon>
        <taxon>Pseudomonadota</taxon>
        <taxon>Gammaproteobacteria</taxon>
        <taxon>Methylococcales</taxon>
        <taxon>Methylococcaceae</taxon>
        <taxon>Methylomicrobium</taxon>
    </lineage>
</organism>
<dbReference type="Gene3D" id="1.20.970.10">
    <property type="entry name" value="Transferase, Pyrimidine Nucleoside Phosphorylase, Chain C"/>
    <property type="match status" value="1"/>
</dbReference>
<dbReference type="Proteomes" id="UP000005090">
    <property type="component" value="Chromosome"/>
</dbReference>
<feature type="domain" description="Glycosyl transferase family 3 N-terminal" evidence="5">
    <location>
        <begin position="21"/>
        <end position="82"/>
    </location>
</feature>
<dbReference type="eggNOG" id="COG0547">
    <property type="taxonomic scope" value="Bacteria"/>
</dbReference>
<accession>H8GJ05</accession>
<dbReference type="GO" id="GO:0005829">
    <property type="term" value="C:cytosol"/>
    <property type="evidence" value="ECO:0007669"/>
    <property type="project" value="TreeGrafter"/>
</dbReference>
<evidence type="ECO:0000256" key="1">
    <source>
        <dbReference type="ARBA" id="ARBA00022676"/>
    </source>
</evidence>
<dbReference type="SUPFAM" id="SSF47648">
    <property type="entry name" value="Nucleoside phosphorylase/phosphoribosyltransferase N-terminal domain"/>
    <property type="match status" value="1"/>
</dbReference>
<dbReference type="PANTHER" id="PTHR43285:SF2">
    <property type="entry name" value="ANTHRANILATE PHOSPHORIBOSYLTRANSFERASE"/>
    <property type="match status" value="1"/>
</dbReference>
<dbReference type="InterPro" id="IPR000312">
    <property type="entry name" value="Glycosyl_Trfase_fam3"/>
</dbReference>
<evidence type="ECO:0000256" key="3">
    <source>
        <dbReference type="ARBA" id="ARBA00022822"/>
    </source>
</evidence>
<keyword evidence="7" id="KW-1185">Reference proteome</keyword>
<dbReference type="NCBIfam" id="NF006564">
    <property type="entry name" value="PRK09071.1"/>
    <property type="match status" value="1"/>
</dbReference>
<keyword evidence="3" id="KW-0057">Aromatic amino acid biosynthesis</keyword>
<dbReference type="InterPro" id="IPR005940">
    <property type="entry name" value="Anthranilate_Pribosyl_Tfrase"/>
</dbReference>
<dbReference type="GO" id="GO:0004048">
    <property type="term" value="F:anthranilate phosphoribosyltransferase activity"/>
    <property type="evidence" value="ECO:0007669"/>
    <property type="project" value="InterPro"/>
</dbReference>
<evidence type="ECO:0000256" key="2">
    <source>
        <dbReference type="ARBA" id="ARBA00022679"/>
    </source>
</evidence>
<reference evidence="6 7" key="1">
    <citation type="journal article" date="2013" name="Genome Announc.">
        <title>Genome Sequence of the Obligate Gammaproteobacterial Methanotroph Methylomicrobium album Strain BG8.</title>
        <authorList>
            <person name="Kits K.D."/>
            <person name="Kalyuzhnaya M.G."/>
            <person name="Klotz M.G."/>
            <person name="Jetten M.S."/>
            <person name="Op den Camp H.J."/>
            <person name="Vuilleumier S."/>
            <person name="Bringel F."/>
            <person name="Dispirito A.A."/>
            <person name="Murrell J.C."/>
            <person name="Bruce D."/>
            <person name="Cheng J.F."/>
            <person name="Copeland A."/>
            <person name="Goodwin L."/>
            <person name="Hauser L."/>
            <person name="Lajus A."/>
            <person name="Land M.L."/>
            <person name="Lapidus A."/>
            <person name="Lucas S."/>
            <person name="Medigue C."/>
            <person name="Pitluck S."/>
            <person name="Woyke T."/>
            <person name="Zeytun A."/>
            <person name="Stein L.Y."/>
        </authorList>
    </citation>
    <scope>NUCLEOTIDE SEQUENCE [LARGE SCALE GENOMIC DNA]</scope>
    <source>
        <strain evidence="6 7">BG8</strain>
    </source>
</reference>
<name>H8GJ05_METAL</name>
<protein>
    <submittedName>
        <fullName evidence="6">Anthranilate phosphoribosyltransferase</fullName>
    </submittedName>
</protein>
<dbReference type="InterPro" id="IPR036320">
    <property type="entry name" value="Glycosyl_Trfase_fam3_N_dom_sf"/>
</dbReference>
<evidence type="ECO:0000259" key="5">
    <source>
        <dbReference type="Pfam" id="PF02885"/>
    </source>
</evidence>
<keyword evidence="3" id="KW-0028">Amino-acid biosynthesis</keyword>
<keyword evidence="1 6" id="KW-0328">Glycosyltransferase</keyword>
<dbReference type="RefSeq" id="WP_005374913.1">
    <property type="nucleotide sequence ID" value="NZ_CM001475.1"/>
</dbReference>
<proteinExistence type="predicted"/>
<dbReference type="Pfam" id="PF00591">
    <property type="entry name" value="Glycos_transf_3"/>
    <property type="match status" value="1"/>
</dbReference>
<dbReference type="Gene3D" id="3.40.1030.10">
    <property type="entry name" value="Nucleoside phosphorylase/phosphoribosyltransferase catalytic domain"/>
    <property type="match status" value="1"/>
</dbReference>
<dbReference type="HOGENOM" id="CLU_043389_0_0_6"/>
<dbReference type="InterPro" id="IPR035902">
    <property type="entry name" value="Nuc_phospho_transferase"/>
</dbReference>
<evidence type="ECO:0000313" key="7">
    <source>
        <dbReference type="Proteomes" id="UP000005090"/>
    </source>
</evidence>